<dbReference type="Proteomes" id="UP001157017">
    <property type="component" value="Unassembled WGS sequence"/>
</dbReference>
<reference evidence="2" key="1">
    <citation type="journal article" date="2019" name="Int. J. Syst. Evol. Microbiol.">
        <title>The Global Catalogue of Microorganisms (GCM) 10K type strain sequencing project: providing services to taxonomists for standard genome sequencing and annotation.</title>
        <authorList>
            <consortium name="The Broad Institute Genomics Platform"/>
            <consortium name="The Broad Institute Genome Sequencing Center for Infectious Disease"/>
            <person name="Wu L."/>
            <person name="Ma J."/>
        </authorList>
    </citation>
    <scope>NUCLEOTIDE SEQUENCE [LARGE SCALE GENOMIC DNA]</scope>
    <source>
        <strain evidence="2">NBRC 108730</strain>
    </source>
</reference>
<sequence length="43" mass="5043">MYRDDDVLQILLGVPFDDVADEALRRGETAVRLLLQERQRVTR</sequence>
<accession>A0ABQ6JFV1</accession>
<proteinExistence type="predicted"/>
<dbReference type="EMBL" id="BSUZ01000001">
    <property type="protein sequence ID" value="GMA86090.1"/>
    <property type="molecule type" value="Genomic_DNA"/>
</dbReference>
<keyword evidence="2" id="KW-1185">Reference proteome</keyword>
<protein>
    <submittedName>
        <fullName evidence="1">Uncharacterized protein</fullName>
    </submittedName>
</protein>
<name>A0ABQ6JFV1_9ACTN</name>
<gene>
    <name evidence="1" type="ORF">GCM10025868_13400</name>
</gene>
<evidence type="ECO:0000313" key="2">
    <source>
        <dbReference type="Proteomes" id="UP001157017"/>
    </source>
</evidence>
<organism evidence="1 2">
    <name type="scientific">Angustibacter aerolatus</name>
    <dbReference type="NCBI Taxonomy" id="1162965"/>
    <lineage>
        <taxon>Bacteria</taxon>
        <taxon>Bacillati</taxon>
        <taxon>Actinomycetota</taxon>
        <taxon>Actinomycetes</taxon>
        <taxon>Kineosporiales</taxon>
        <taxon>Kineosporiaceae</taxon>
    </lineage>
</organism>
<comment type="caution">
    <text evidence="1">The sequence shown here is derived from an EMBL/GenBank/DDBJ whole genome shotgun (WGS) entry which is preliminary data.</text>
</comment>
<evidence type="ECO:0000313" key="1">
    <source>
        <dbReference type="EMBL" id="GMA86090.1"/>
    </source>
</evidence>